<comment type="caution">
    <text evidence="1">The sequence shown here is derived from an EMBL/GenBank/DDBJ whole genome shotgun (WGS) entry which is preliminary data.</text>
</comment>
<name>A0ACC0V5Z2_9HYPO</name>
<organism evidence="1 2">
    <name type="scientific">Trichothecium roseum</name>
    <dbReference type="NCBI Taxonomy" id="47278"/>
    <lineage>
        <taxon>Eukaryota</taxon>
        <taxon>Fungi</taxon>
        <taxon>Dikarya</taxon>
        <taxon>Ascomycota</taxon>
        <taxon>Pezizomycotina</taxon>
        <taxon>Sordariomycetes</taxon>
        <taxon>Hypocreomycetidae</taxon>
        <taxon>Hypocreales</taxon>
        <taxon>Hypocreales incertae sedis</taxon>
        <taxon>Trichothecium</taxon>
    </lineage>
</organism>
<reference evidence="1" key="1">
    <citation type="submission" date="2022-10" db="EMBL/GenBank/DDBJ databases">
        <title>Complete Genome of Trichothecium roseum strain YXFP-22015, a Plant Pathogen Isolated from Citrus.</title>
        <authorList>
            <person name="Wang Y."/>
            <person name="Zhu L."/>
        </authorList>
    </citation>
    <scope>NUCLEOTIDE SEQUENCE</scope>
    <source>
        <strain evidence="1">YXFP-22015</strain>
    </source>
</reference>
<dbReference type="EMBL" id="CM047942">
    <property type="protein sequence ID" value="KAI9901187.1"/>
    <property type="molecule type" value="Genomic_DNA"/>
</dbReference>
<evidence type="ECO:0000313" key="1">
    <source>
        <dbReference type="EMBL" id="KAI9901187.1"/>
    </source>
</evidence>
<sequence>MGVSGLLPLLKSIQKPTDVSKYKDQTLGVDGYGWLHRAAYCCALELGQDKPTDKYVNAFMHRVRMLVHYGVKPYIVFDGDYLPSKAMTEDSRANSREQKKKAAMELLKAGKPAQATQEFQKCIDVTPEMASTVIRQLKKMDIPYVVAPYEADAQLVYLERQGIIDGILSDDSDLLVFGAKRLLTKLDKYGACIEINRRDFCACREVSLTGWSDAEFRRMAILSGCDYLGGLPSVGLKTAYRMLRKSKTPEKVVKMLQFQGKRISENYMTLFYQAELTFLHQWVFCPEKQELVHLTDLDGTRVAEEMPYIGSHVEPELARGIAKGDINPITKASIVLASTSPKRRHSQMGVGNAAPAQPSGKPIDKYFKGDGRIPMGAMDPNCFSVDPQRLSQLTDGGAVPRVFPLPRPYLNETRRPSAPKTNDSRRTSPRVQRRRTEPIGNLLASMDANSSKSTPKAGLTASVTSGSTVDQPTRPPKKARLCDDAKDDDESPKQSKFFNALKVPKARRAKSEAYLLSDDSVEDALKDLPDFEGWNPKTIQRKPIAIFDESIQDPSQDATEAMSQETATAEFVNSQLSKEDSFTSPNTALMPPPKLTRSISETPVNAGLSRFAYSSSTATATPSSVASSRRSSVFSAASTPMTAPSTAATASSSSRPTALQRLANQALNSPKPRAKPAAPRRSSGLENLPVNPSFVPLPRVNLKEVEALNLPCGSEDQIIPASDDEDDFEDDEFADDQPAKKLNLARFAYV</sequence>
<accession>A0ACC0V5Z2</accession>
<evidence type="ECO:0000313" key="2">
    <source>
        <dbReference type="Proteomes" id="UP001163324"/>
    </source>
</evidence>
<keyword evidence="2" id="KW-1185">Reference proteome</keyword>
<gene>
    <name evidence="1" type="ORF">N3K66_003004</name>
</gene>
<proteinExistence type="predicted"/>
<protein>
    <submittedName>
        <fullName evidence="1">Uncharacterized protein</fullName>
    </submittedName>
</protein>
<dbReference type="Proteomes" id="UP001163324">
    <property type="component" value="Chromosome 3"/>
</dbReference>